<dbReference type="InterPro" id="IPR001841">
    <property type="entry name" value="Znf_RING"/>
</dbReference>
<dbReference type="InterPro" id="IPR017907">
    <property type="entry name" value="Znf_RING_CS"/>
</dbReference>
<keyword evidence="19" id="KW-1185">Reference proteome</keyword>
<evidence type="ECO:0000256" key="9">
    <source>
        <dbReference type="ARBA" id="ARBA00022833"/>
    </source>
</evidence>
<evidence type="ECO:0000256" key="1">
    <source>
        <dbReference type="ARBA" id="ARBA00000900"/>
    </source>
</evidence>
<dbReference type="PROSITE" id="PS50089">
    <property type="entry name" value="ZF_RING_2"/>
    <property type="match status" value="1"/>
</dbReference>
<evidence type="ECO:0000256" key="5">
    <source>
        <dbReference type="ARBA" id="ARBA00022679"/>
    </source>
</evidence>
<comment type="subcellular location">
    <subcellularLocation>
        <location evidence="2 16">Nucleus</location>
    </subcellularLocation>
</comment>
<feature type="compositionally biased region" description="Basic and acidic residues" evidence="17">
    <location>
        <begin position="342"/>
        <end position="353"/>
    </location>
</feature>
<dbReference type="GeneID" id="115942574"/>
<feature type="domain" description="RING-type" evidence="18">
    <location>
        <begin position="19"/>
        <end position="58"/>
    </location>
</feature>
<keyword evidence="11" id="KW-0007">Acetylation</keyword>
<evidence type="ECO:0000256" key="14">
    <source>
        <dbReference type="ARBA" id="ARBA00037123"/>
    </source>
</evidence>
<keyword evidence="12 16" id="KW-0175">Coiled coil</keyword>
<accession>A0A7F8R6Q0</accession>
<dbReference type="InterPro" id="IPR013083">
    <property type="entry name" value="Znf_RING/FYVE/PHD"/>
</dbReference>
<comment type="function">
    <text evidence="14">Component of the RNF20/40 E3 ubiquitin-protein ligase complex that mediates monoubiquitination of 'Lys-120' of histone H2B (H2BK120ub1). H2BK120ub1 gives a specific tag for epigenetic transcriptional activation and is also prerequisite for histone H3 'Lys-4' and 'Lys-79' methylation (H3K4me and H3K79me, respectively). It thereby plays a central role in histone code and gene regulation. The RNF20/40 complex forms a H2B ubiquitin ligase complex in cooperation with the E2 enzyme UBE2A or UBE2B; reports about the cooperation with UBE2E1/UBCH are contradictory. Required for transcriptional activation of Hox genes.</text>
</comment>
<dbReference type="RefSeq" id="XP_030889075.1">
    <property type="nucleotide sequence ID" value="XM_031033215.1"/>
</dbReference>
<keyword evidence="6 16" id="KW-0479">Metal-binding</keyword>
<keyword evidence="7 15" id="KW-0863">Zinc-finger</keyword>
<evidence type="ECO:0000256" key="2">
    <source>
        <dbReference type="ARBA" id="ARBA00004123"/>
    </source>
</evidence>
<dbReference type="PROSITE" id="PS00518">
    <property type="entry name" value="ZF_RING_1"/>
    <property type="match status" value="1"/>
</dbReference>
<dbReference type="SUPFAM" id="SSF57850">
    <property type="entry name" value="RING/U-box"/>
    <property type="match status" value="1"/>
</dbReference>
<keyword evidence="10 16" id="KW-0156">Chromatin regulator</keyword>
<dbReference type="GO" id="GO:0061630">
    <property type="term" value="F:ubiquitin protein ligase activity"/>
    <property type="evidence" value="ECO:0007669"/>
    <property type="project" value="UniProtKB-EC"/>
</dbReference>
<dbReference type="GO" id="GO:0005634">
    <property type="term" value="C:nucleus"/>
    <property type="evidence" value="ECO:0007669"/>
    <property type="project" value="UniProtKB-SubCell"/>
</dbReference>
<dbReference type="SMART" id="SM00184">
    <property type="entry name" value="RING"/>
    <property type="match status" value="1"/>
</dbReference>
<gene>
    <name evidence="20" type="primary">LOC115942574</name>
</gene>
<feature type="region of interest" description="Disordered" evidence="17">
    <location>
        <begin position="338"/>
        <end position="398"/>
    </location>
</feature>
<evidence type="ECO:0000256" key="13">
    <source>
        <dbReference type="ARBA" id="ARBA00023242"/>
    </source>
</evidence>
<evidence type="ECO:0000259" key="18">
    <source>
        <dbReference type="PROSITE" id="PS50089"/>
    </source>
</evidence>
<evidence type="ECO:0000256" key="4">
    <source>
        <dbReference type="ARBA" id="ARBA00005555"/>
    </source>
</evidence>
<evidence type="ECO:0000256" key="8">
    <source>
        <dbReference type="ARBA" id="ARBA00022786"/>
    </source>
</evidence>
<evidence type="ECO:0000256" key="15">
    <source>
        <dbReference type="PROSITE-ProRule" id="PRU00175"/>
    </source>
</evidence>
<dbReference type="Pfam" id="PF00097">
    <property type="entry name" value="zf-C3HC4"/>
    <property type="match status" value="1"/>
</dbReference>
<evidence type="ECO:0000256" key="3">
    <source>
        <dbReference type="ARBA" id="ARBA00004906"/>
    </source>
</evidence>
<evidence type="ECO:0000256" key="17">
    <source>
        <dbReference type="SAM" id="MobiDB-lite"/>
    </source>
</evidence>
<dbReference type="GO" id="GO:0016567">
    <property type="term" value="P:protein ubiquitination"/>
    <property type="evidence" value="ECO:0007669"/>
    <property type="project" value="UniProtKB-UniRule"/>
</dbReference>
<comment type="catalytic activity">
    <reaction evidence="1 16">
        <text>S-ubiquitinyl-[E2 ubiquitin-conjugating enzyme]-L-cysteine + [acceptor protein]-L-lysine = [E2 ubiquitin-conjugating enzyme]-L-cysteine + N(6)-ubiquitinyl-[acceptor protein]-L-lysine.</text>
        <dbReference type="EC" id="2.3.2.27"/>
    </reaction>
</comment>
<comment type="pathway">
    <text evidence="3 16">Protein modification; protein ubiquitination.</text>
</comment>
<evidence type="ECO:0000256" key="7">
    <source>
        <dbReference type="ARBA" id="ARBA00022771"/>
    </source>
</evidence>
<evidence type="ECO:0000256" key="11">
    <source>
        <dbReference type="ARBA" id="ARBA00022990"/>
    </source>
</evidence>
<evidence type="ECO:0000313" key="20">
    <source>
        <dbReference type="RefSeq" id="XP_030889075.1"/>
    </source>
</evidence>
<dbReference type="InterPro" id="IPR013956">
    <property type="entry name" value="E3_ubiquit_lig_Bre1"/>
</dbReference>
<comment type="similarity">
    <text evidence="4 16">Belongs to the BRE1 family.</text>
</comment>
<dbReference type="PANTHER" id="PTHR23163:SF4">
    <property type="entry name" value="E3 UBIQUITIN-PROTEIN LIGASE BRE1B"/>
    <property type="match status" value="1"/>
</dbReference>
<evidence type="ECO:0000256" key="12">
    <source>
        <dbReference type="ARBA" id="ARBA00023054"/>
    </source>
</evidence>
<dbReference type="GO" id="GO:0008270">
    <property type="term" value="F:zinc ion binding"/>
    <property type="evidence" value="ECO:0007669"/>
    <property type="project" value="UniProtKB-KW"/>
</dbReference>
<dbReference type="UniPathway" id="UPA00143"/>
<name>A0A7F8R6Q0_LEPWE</name>
<evidence type="ECO:0000256" key="6">
    <source>
        <dbReference type="ARBA" id="ARBA00022723"/>
    </source>
</evidence>
<keyword evidence="13 16" id="KW-0539">Nucleus</keyword>
<evidence type="ECO:0000256" key="10">
    <source>
        <dbReference type="ARBA" id="ARBA00022853"/>
    </source>
</evidence>
<dbReference type="GO" id="GO:0033503">
    <property type="term" value="C:HULC complex"/>
    <property type="evidence" value="ECO:0007669"/>
    <property type="project" value="TreeGrafter"/>
</dbReference>
<evidence type="ECO:0000256" key="16">
    <source>
        <dbReference type="RuleBase" id="RU365038"/>
    </source>
</evidence>
<dbReference type="PANTHER" id="PTHR23163">
    <property type="entry name" value="RING FINGER PROTEIN-RELATED"/>
    <property type="match status" value="1"/>
</dbReference>
<proteinExistence type="inferred from homology"/>
<dbReference type="KEGG" id="lww:115942574"/>
<feature type="compositionally biased region" description="Basic and acidic residues" evidence="17">
    <location>
        <begin position="384"/>
        <end position="398"/>
    </location>
</feature>
<keyword evidence="5 16" id="KW-0808">Transferase</keyword>
<keyword evidence="8 16" id="KW-0833">Ubl conjugation pathway</keyword>
<keyword evidence="9 16" id="KW-0862">Zinc</keyword>
<organism evidence="19 20">
    <name type="scientific">Leptonychotes weddellii</name>
    <name type="common">Weddell seal</name>
    <name type="synonym">Otaria weddellii</name>
    <dbReference type="NCBI Taxonomy" id="9713"/>
    <lineage>
        <taxon>Eukaryota</taxon>
        <taxon>Metazoa</taxon>
        <taxon>Chordata</taxon>
        <taxon>Craniata</taxon>
        <taxon>Vertebrata</taxon>
        <taxon>Euteleostomi</taxon>
        <taxon>Mammalia</taxon>
        <taxon>Eutheria</taxon>
        <taxon>Laurasiatheria</taxon>
        <taxon>Carnivora</taxon>
        <taxon>Caniformia</taxon>
        <taxon>Pinnipedia</taxon>
        <taxon>Phocidae</taxon>
        <taxon>Monachinae</taxon>
        <taxon>Lobodontini</taxon>
        <taxon>Leptonychotes</taxon>
    </lineage>
</organism>
<protein>
    <recommendedName>
        <fullName evidence="16">E3 ubiquitin protein ligase</fullName>
        <ecNumber evidence="16">2.3.2.27</ecNumber>
    </recommendedName>
</protein>
<evidence type="ECO:0000313" key="19">
    <source>
        <dbReference type="Proteomes" id="UP000245341"/>
    </source>
</evidence>
<feature type="region of interest" description="Disordered" evidence="17">
    <location>
        <begin position="270"/>
        <end position="289"/>
    </location>
</feature>
<dbReference type="Gene3D" id="3.30.40.10">
    <property type="entry name" value="Zinc/RING finger domain, C3HC4 (zinc finger)"/>
    <property type="match status" value="1"/>
</dbReference>
<dbReference type="OrthoDB" id="10266039at2759"/>
<sequence>MLGNLELRELLELEARLTCPCCNTRKKDAVLTKCFHVFCFECVRGRYEARQRKCPKCNAAFGAHDFHRLLHFSRRCPGWHVNPQGPAQKPHPSHLQHLVTFGSNCRLGSQTVLVGGACLQGESILRPPSPASPSCSHPVRLTLRGARQPCRPPPRGLATPLAVIGRRDAGSLVLGSGKCSPLLAPGNKVLGGVGWFPGCDGQRQIWTQSADCPFPPASPAPPPAGGQIRAAQRVTSFIATVFSGTACRVVSVGSICYWVRGRSLRCSGDGARAGAGTDRARGRSRTHGCGGRRFGSSRAFAGPRGLFDGCSFAGARGLVLLRAPPGVQGFGGVAAAGPGRSGDGDAGHGDFRRWAGHGGHAHRDSGRGGRWHRAVEEESATQGWEKRSILHHRDASRL</sequence>
<dbReference type="InterPro" id="IPR018957">
    <property type="entry name" value="Znf_C3HC4_RING-type"/>
</dbReference>
<dbReference type="GO" id="GO:0006325">
    <property type="term" value="P:chromatin organization"/>
    <property type="evidence" value="ECO:0007669"/>
    <property type="project" value="UniProtKB-KW"/>
</dbReference>
<dbReference type="Proteomes" id="UP000245341">
    <property type="component" value="Unplaced"/>
</dbReference>
<comment type="subunit">
    <text evidence="16">Component of the RNF20/40 complex (also known as BRE1 complex) probably composed of 2 copies of RNF20/BRE1A and 2 copies of RNF40/BRE1B. Interacts with UBE2E1/UBCH6.</text>
</comment>
<reference evidence="20" key="1">
    <citation type="submission" date="2025-08" db="UniProtKB">
        <authorList>
            <consortium name="RefSeq"/>
        </authorList>
    </citation>
    <scope>IDENTIFICATION</scope>
    <source>
        <tissue evidence="20">Liver</tissue>
    </source>
</reference>
<dbReference type="AlphaFoldDB" id="A0A7F8R6Q0"/>
<dbReference type="EC" id="2.3.2.27" evidence="16"/>